<keyword evidence="1" id="KW-0812">Transmembrane</keyword>
<keyword evidence="1" id="KW-0472">Membrane</keyword>
<feature type="transmembrane region" description="Helical" evidence="1">
    <location>
        <begin position="129"/>
        <end position="156"/>
    </location>
</feature>
<keyword evidence="1" id="KW-1133">Transmembrane helix</keyword>
<feature type="transmembrane region" description="Helical" evidence="1">
    <location>
        <begin position="286"/>
        <end position="314"/>
    </location>
</feature>
<reference evidence="2 3" key="1">
    <citation type="journal article" date="2015" name="Genome Biol. Evol.">
        <title>Comparative Genomics of a Bacterivorous Green Alga Reveals Evolutionary Causalities and Consequences of Phago-Mixotrophic Mode of Nutrition.</title>
        <authorList>
            <person name="Burns J.A."/>
            <person name="Paasch A."/>
            <person name="Narechania A."/>
            <person name="Kim E."/>
        </authorList>
    </citation>
    <scope>NUCLEOTIDE SEQUENCE [LARGE SCALE GENOMIC DNA]</scope>
    <source>
        <strain evidence="2 3">PLY_AMNH</strain>
    </source>
</reference>
<name>A0AAE0H4X5_9CHLO</name>
<feature type="transmembrane region" description="Helical" evidence="1">
    <location>
        <begin position="184"/>
        <end position="200"/>
    </location>
</feature>
<evidence type="ECO:0000313" key="3">
    <source>
        <dbReference type="Proteomes" id="UP001190700"/>
    </source>
</evidence>
<proteinExistence type="predicted"/>
<dbReference type="EMBL" id="LGRX02000005">
    <property type="protein sequence ID" value="KAK3290080.1"/>
    <property type="molecule type" value="Genomic_DNA"/>
</dbReference>
<evidence type="ECO:0000256" key="1">
    <source>
        <dbReference type="SAM" id="Phobius"/>
    </source>
</evidence>
<dbReference type="Proteomes" id="UP001190700">
    <property type="component" value="Unassembled WGS sequence"/>
</dbReference>
<protein>
    <submittedName>
        <fullName evidence="2">Uncharacterized protein</fullName>
    </submittedName>
</protein>
<accession>A0AAE0H4X5</accession>
<gene>
    <name evidence="2" type="ORF">CYMTET_2548</name>
</gene>
<comment type="caution">
    <text evidence="2">The sequence shown here is derived from an EMBL/GenBank/DDBJ whole genome shotgun (WGS) entry which is preliminary data.</text>
</comment>
<sequence length="347" mass="39060">MAFITESARTDVDVEERRELIERAWSVYIGLFFELWQNISLLLLGVLYTPSGYLFITPIMHIVSAGLNFILMRSFIAEECNSRIDAADTRFYGSVIRATFDSSPVAVSRRGERGSRGHRFLLALGRKPWSLFSCCNYATLAAFDAWLLAASFLSVYTCFRHEYVYKRAHVLGVYHPCPVDARDYGFIFALVGVFAVYNIINSAGQSFRFAKYAHRSATYHYAQQVTTITNVVLVALRQTQYFSLVDASPFQGTLISINAILFIAEMAAHGILYWRGRPDRQLHRALRAYCAITVFLAFAMTLFTGALCALAVLAPESGDLAHTPWANAYFGHEVSFARNPHLYAKPC</sequence>
<keyword evidence="3" id="KW-1185">Reference proteome</keyword>
<evidence type="ECO:0000313" key="2">
    <source>
        <dbReference type="EMBL" id="KAK3290080.1"/>
    </source>
</evidence>
<feature type="transmembrane region" description="Helical" evidence="1">
    <location>
        <begin position="254"/>
        <end position="274"/>
    </location>
</feature>
<dbReference type="AlphaFoldDB" id="A0AAE0H4X5"/>
<organism evidence="2 3">
    <name type="scientific">Cymbomonas tetramitiformis</name>
    <dbReference type="NCBI Taxonomy" id="36881"/>
    <lineage>
        <taxon>Eukaryota</taxon>
        <taxon>Viridiplantae</taxon>
        <taxon>Chlorophyta</taxon>
        <taxon>Pyramimonadophyceae</taxon>
        <taxon>Pyramimonadales</taxon>
        <taxon>Pyramimonadaceae</taxon>
        <taxon>Cymbomonas</taxon>
    </lineage>
</organism>